<accession>A0A166IUH2</accession>
<dbReference type="EMBL" id="CP093343">
    <property type="protein sequence ID" value="WOG85252.1"/>
    <property type="molecule type" value="Genomic_DNA"/>
</dbReference>
<organism evidence="1 2">
    <name type="scientific">Daucus carota subsp. sativus</name>
    <name type="common">Carrot</name>
    <dbReference type="NCBI Taxonomy" id="79200"/>
    <lineage>
        <taxon>Eukaryota</taxon>
        <taxon>Viridiplantae</taxon>
        <taxon>Streptophyta</taxon>
        <taxon>Embryophyta</taxon>
        <taxon>Tracheophyta</taxon>
        <taxon>Spermatophyta</taxon>
        <taxon>Magnoliopsida</taxon>
        <taxon>eudicotyledons</taxon>
        <taxon>Gunneridae</taxon>
        <taxon>Pentapetalae</taxon>
        <taxon>asterids</taxon>
        <taxon>campanulids</taxon>
        <taxon>Apiales</taxon>
        <taxon>Apiaceae</taxon>
        <taxon>Apioideae</taxon>
        <taxon>Scandiceae</taxon>
        <taxon>Daucinae</taxon>
        <taxon>Daucus</taxon>
        <taxon>Daucus sect. Daucus</taxon>
    </lineage>
</organism>
<dbReference type="NCBIfam" id="TIGR01571">
    <property type="entry name" value="A_thal_Cys_rich"/>
    <property type="match status" value="1"/>
</dbReference>
<sequence length="234" mass="25868">MEEERVIMNGDEEEKVGLLNEEGGVSVLDFDMLCSAVAAMQNQGKCKWVNSQDQDYGDADSERGGVLRMWEGDVFDCFDDSRILLESSCCPCYRFGKNMKRAGFGFCFAQAIVYIVLAAAALVSITAFVVTRKHCFLYMGVAFTISVGAYMGFHRMQIRNKFNIRGTDSLLDDCMYHLVCPCCTLSQESRTLEINNVQDGTWHGPGVGAYNEGSSGILELRAPPVVSIQSSEPL</sequence>
<reference evidence="1" key="1">
    <citation type="journal article" date="2016" name="Nat. Genet.">
        <title>A high-quality carrot genome assembly provides new insights into carotenoid accumulation and asterid genome evolution.</title>
        <authorList>
            <person name="Iorizzo M."/>
            <person name="Ellison S."/>
            <person name="Senalik D."/>
            <person name="Zeng P."/>
            <person name="Satapoomin P."/>
            <person name="Huang J."/>
            <person name="Bowman M."/>
            <person name="Iovene M."/>
            <person name="Sanseverino W."/>
            <person name="Cavagnaro P."/>
            <person name="Yildiz M."/>
            <person name="Macko-Podgorni A."/>
            <person name="Moranska E."/>
            <person name="Grzebelus E."/>
            <person name="Grzebelus D."/>
            <person name="Ashrafi H."/>
            <person name="Zheng Z."/>
            <person name="Cheng S."/>
            <person name="Spooner D."/>
            <person name="Van Deynze A."/>
            <person name="Simon P."/>
        </authorList>
    </citation>
    <scope>NUCLEOTIDE SEQUENCE</scope>
    <source>
        <tissue evidence="1">Leaf</tissue>
    </source>
</reference>
<dbReference type="InterPro" id="IPR006461">
    <property type="entry name" value="PLAC_motif_containing"/>
</dbReference>
<dbReference type="Pfam" id="PF04749">
    <property type="entry name" value="PLAC8"/>
    <property type="match status" value="1"/>
</dbReference>
<gene>
    <name evidence="1" type="ORF">DCAR_0104440</name>
</gene>
<reference evidence="1" key="2">
    <citation type="submission" date="2022-03" db="EMBL/GenBank/DDBJ databases">
        <title>Draft title - Genomic analysis of global carrot germplasm unveils the trajectory of domestication and the origin of high carotenoid orange carrot.</title>
        <authorList>
            <person name="Iorizzo M."/>
            <person name="Ellison S."/>
            <person name="Senalik D."/>
            <person name="Macko-Podgorni A."/>
            <person name="Grzebelus D."/>
            <person name="Bostan H."/>
            <person name="Rolling W."/>
            <person name="Curaba J."/>
            <person name="Simon P."/>
        </authorList>
    </citation>
    <scope>NUCLEOTIDE SEQUENCE</scope>
    <source>
        <tissue evidence="1">Leaf</tissue>
    </source>
</reference>
<evidence type="ECO:0000313" key="1">
    <source>
        <dbReference type="EMBL" id="WOG85252.1"/>
    </source>
</evidence>
<protein>
    <submittedName>
        <fullName evidence="1">Uncharacterized protein</fullName>
    </submittedName>
</protein>
<evidence type="ECO:0000313" key="2">
    <source>
        <dbReference type="Proteomes" id="UP000077755"/>
    </source>
</evidence>
<proteinExistence type="predicted"/>
<dbReference type="AlphaFoldDB" id="A0A166IUH2"/>
<name>A0A166IUH2_DAUCS</name>
<dbReference type="Gramene" id="KZN11504">
    <property type="protein sequence ID" value="KZN11504"/>
    <property type="gene ID" value="DCAR_004160"/>
</dbReference>
<keyword evidence="2" id="KW-1185">Reference proteome</keyword>
<dbReference type="OMA" id="FESACCP"/>
<dbReference type="OrthoDB" id="1045822at2759"/>
<dbReference type="KEGG" id="dcr:108212276"/>
<dbReference type="Proteomes" id="UP000077755">
    <property type="component" value="Chromosome 1"/>
</dbReference>
<dbReference type="PANTHER" id="PTHR15907">
    <property type="entry name" value="DUF614 FAMILY PROTEIN-RELATED"/>
    <property type="match status" value="1"/>
</dbReference>